<feature type="transmembrane region" description="Helical" evidence="7">
    <location>
        <begin position="319"/>
        <end position="336"/>
    </location>
</feature>
<dbReference type="GO" id="GO:0005886">
    <property type="term" value="C:plasma membrane"/>
    <property type="evidence" value="ECO:0007669"/>
    <property type="project" value="UniProtKB-SubCell"/>
</dbReference>
<dbReference type="Proteomes" id="UP000398217">
    <property type="component" value="Unassembled WGS sequence"/>
</dbReference>
<dbReference type="RefSeq" id="WP_155285192.1">
    <property type="nucleotide sequence ID" value="NZ_BLBC01000012.1"/>
</dbReference>
<dbReference type="NCBIfam" id="TIGR00786">
    <property type="entry name" value="dctM"/>
    <property type="match status" value="1"/>
</dbReference>
<evidence type="ECO:0000256" key="1">
    <source>
        <dbReference type="ARBA" id="ARBA00004429"/>
    </source>
</evidence>
<accession>A0A5M4BB68</accession>
<keyword evidence="4 7" id="KW-0812">Transmembrane</keyword>
<dbReference type="AlphaFoldDB" id="A0A5M4BB68"/>
<dbReference type="EMBL" id="BLBC01000012">
    <property type="protein sequence ID" value="GET46572.1"/>
    <property type="molecule type" value="Genomic_DNA"/>
</dbReference>
<dbReference type="Pfam" id="PF06808">
    <property type="entry name" value="DctM"/>
    <property type="match status" value="1"/>
</dbReference>
<feature type="transmembrane region" description="Helical" evidence="7">
    <location>
        <begin position="144"/>
        <end position="167"/>
    </location>
</feature>
<gene>
    <name evidence="9" type="ORF">RCZ01_18740</name>
</gene>
<feature type="transmembrane region" description="Helical" evidence="7">
    <location>
        <begin position="99"/>
        <end position="123"/>
    </location>
</feature>
<evidence type="ECO:0000259" key="8">
    <source>
        <dbReference type="Pfam" id="PF06808"/>
    </source>
</evidence>
<evidence type="ECO:0000256" key="6">
    <source>
        <dbReference type="ARBA" id="ARBA00023136"/>
    </source>
</evidence>
<evidence type="ECO:0000256" key="2">
    <source>
        <dbReference type="ARBA" id="ARBA00022475"/>
    </source>
</evidence>
<dbReference type="OrthoDB" id="9785600at2"/>
<feature type="transmembrane region" description="Helical" evidence="7">
    <location>
        <begin position="248"/>
        <end position="265"/>
    </location>
</feature>
<feature type="transmembrane region" description="Helical" evidence="7">
    <location>
        <begin position="59"/>
        <end position="79"/>
    </location>
</feature>
<reference evidence="10" key="1">
    <citation type="journal article" date="2020" name="Int. J. Syst. Evol. Microbiol.">
        <title>Capnocytophaga felis sp. nov. isolated from the feline oral cavity.</title>
        <authorList>
            <person name="Suzuki M."/>
            <person name="Umeda K."/>
            <person name="Kimura M."/>
            <person name="Imaoka K."/>
            <person name="Morikawa S."/>
            <person name="Maeda K."/>
        </authorList>
    </citation>
    <scope>NUCLEOTIDE SEQUENCE [LARGE SCALE GENOMIC DNA]</scope>
    <source>
        <strain evidence="10">KC07070</strain>
    </source>
</reference>
<evidence type="ECO:0000256" key="3">
    <source>
        <dbReference type="ARBA" id="ARBA00022519"/>
    </source>
</evidence>
<feature type="transmembrane region" description="Helical" evidence="7">
    <location>
        <begin position="6"/>
        <end position="39"/>
    </location>
</feature>
<feature type="transmembrane region" description="Helical" evidence="7">
    <location>
        <begin position="222"/>
        <end position="242"/>
    </location>
</feature>
<feature type="transmembrane region" description="Helical" evidence="7">
    <location>
        <begin position="365"/>
        <end position="386"/>
    </location>
</feature>
<dbReference type="InterPro" id="IPR004681">
    <property type="entry name" value="TRAP_DctM"/>
</dbReference>
<evidence type="ECO:0000256" key="4">
    <source>
        <dbReference type="ARBA" id="ARBA00022692"/>
    </source>
</evidence>
<keyword evidence="10" id="KW-1185">Reference proteome</keyword>
<evidence type="ECO:0000256" key="7">
    <source>
        <dbReference type="SAM" id="Phobius"/>
    </source>
</evidence>
<comment type="caution">
    <text evidence="9">The sequence shown here is derived from an EMBL/GenBank/DDBJ whole genome shotgun (WGS) entry which is preliminary data.</text>
</comment>
<feature type="transmembrane region" description="Helical" evidence="7">
    <location>
        <begin position="277"/>
        <end position="299"/>
    </location>
</feature>
<dbReference type="GO" id="GO:0022857">
    <property type="term" value="F:transmembrane transporter activity"/>
    <property type="evidence" value="ECO:0007669"/>
    <property type="project" value="TreeGrafter"/>
</dbReference>
<evidence type="ECO:0000313" key="10">
    <source>
        <dbReference type="Proteomes" id="UP000398217"/>
    </source>
</evidence>
<dbReference type="InterPro" id="IPR010656">
    <property type="entry name" value="DctM"/>
</dbReference>
<dbReference type="PANTHER" id="PTHR33362">
    <property type="entry name" value="SIALIC ACID TRAP TRANSPORTER PERMEASE PROTEIN SIAT-RELATED"/>
    <property type="match status" value="1"/>
</dbReference>
<dbReference type="PIRSF" id="PIRSF006066">
    <property type="entry name" value="HI0050"/>
    <property type="match status" value="1"/>
</dbReference>
<name>A0A5M4BB68_9FLAO</name>
<keyword evidence="6 7" id="KW-0472">Membrane</keyword>
<feature type="transmembrane region" description="Helical" evidence="7">
    <location>
        <begin position="341"/>
        <end position="359"/>
    </location>
</feature>
<evidence type="ECO:0000313" key="9">
    <source>
        <dbReference type="EMBL" id="GET46572.1"/>
    </source>
</evidence>
<organism evidence="9 10">
    <name type="scientific">Capnocytophaga felis</name>
    <dbReference type="NCBI Taxonomy" id="2267611"/>
    <lineage>
        <taxon>Bacteria</taxon>
        <taxon>Pseudomonadati</taxon>
        <taxon>Bacteroidota</taxon>
        <taxon>Flavobacteriia</taxon>
        <taxon>Flavobacteriales</taxon>
        <taxon>Flavobacteriaceae</taxon>
        <taxon>Capnocytophaga</taxon>
    </lineage>
</organism>
<proteinExistence type="predicted"/>
<feature type="transmembrane region" description="Helical" evidence="7">
    <location>
        <begin position="398"/>
        <end position="419"/>
    </location>
</feature>
<comment type="subcellular location">
    <subcellularLocation>
        <location evidence="1">Cell inner membrane</location>
        <topology evidence="1">Multi-pass membrane protein</topology>
    </subcellularLocation>
</comment>
<dbReference type="PANTHER" id="PTHR33362:SF2">
    <property type="entry name" value="TRAP TRANSPORTER LARGE PERMEASE PROTEIN"/>
    <property type="match status" value="1"/>
</dbReference>
<feature type="transmembrane region" description="Helical" evidence="7">
    <location>
        <begin position="179"/>
        <end position="201"/>
    </location>
</feature>
<keyword evidence="2" id="KW-1003">Cell membrane</keyword>
<protein>
    <submittedName>
        <fullName evidence="9">Membrane protein</fullName>
    </submittedName>
</protein>
<evidence type="ECO:0000256" key="5">
    <source>
        <dbReference type="ARBA" id="ARBA00022989"/>
    </source>
</evidence>
<feature type="domain" description="TRAP C4-dicarboxylate transport system permease DctM subunit" evidence="8">
    <location>
        <begin position="10"/>
        <end position="422"/>
    </location>
</feature>
<keyword evidence="5 7" id="KW-1133">Transmembrane helix</keyword>
<keyword evidence="3" id="KW-0997">Cell inner membrane</keyword>
<sequence length="436" mass="46894">MELLGIVFLFVVLFILLFLKIPVAYSVGIATTLTMLLHLPFLPSVTTVMQRMTTGVDSFALLAIPFFILAGDIMNQGGIANRLIDFSKSLVGSFPGGLLYVNILSAMFFGAVSGSAVASASAIGGILNHRMEQEGYKKTFSASVNITASTVGLIIPPSNVLIVFALASGGAASIEALFLAGYVPGILLGMGLMLVAGYFAVKNKFPSGETVSFRRLFRTFSRSFLSLLLIIIVVGGIVMGVFTATEGAVIAVVYALLLSFFYRQIRLKDLPKIILSSARTTAIVMFLICTSMALSWLFAFNNVPELISEHLLGDINNPIMILLIINIILLIVGIFMDITPAILIFTPIFLPIVTSFGVHPVHFGIVMVLNLCIGLCTPPVGTLLFVGSGVARVEMTKVIRPLLPFLAVMIAVLFIVTYIPELAMYLPKLFGVIKLV</sequence>